<comment type="similarity">
    <text evidence="1">Belongs to the type-I restriction system S methylase family.</text>
</comment>
<accession>A0A0G0KM46</accession>
<evidence type="ECO:0000259" key="10">
    <source>
        <dbReference type="Pfam" id="PF01420"/>
    </source>
</evidence>
<protein>
    <recommendedName>
        <fullName evidence="2">site-specific DNA-methyltransferase (adenine-specific)</fullName>
        <ecNumber evidence="2">2.1.1.72</ecNumber>
    </recommendedName>
</protein>
<dbReference type="GO" id="GO:0008170">
    <property type="term" value="F:N-methyltransferase activity"/>
    <property type="evidence" value="ECO:0007669"/>
    <property type="project" value="InterPro"/>
</dbReference>
<keyword evidence="3" id="KW-0489">Methyltransferase</keyword>
<gene>
    <name evidence="12" type="ORF">US68_C0007G0022</name>
</gene>
<feature type="coiled-coil region" evidence="9">
    <location>
        <begin position="568"/>
        <end position="659"/>
    </location>
</feature>
<evidence type="ECO:0000313" key="12">
    <source>
        <dbReference type="EMBL" id="KKQ50259.1"/>
    </source>
</evidence>
<evidence type="ECO:0000256" key="7">
    <source>
        <dbReference type="ARBA" id="ARBA00023125"/>
    </source>
</evidence>
<evidence type="ECO:0000256" key="5">
    <source>
        <dbReference type="ARBA" id="ARBA00022691"/>
    </source>
</evidence>
<evidence type="ECO:0000256" key="2">
    <source>
        <dbReference type="ARBA" id="ARBA00011900"/>
    </source>
</evidence>
<dbReference type="InterPro" id="IPR051537">
    <property type="entry name" value="DNA_Adenine_Mtase"/>
</dbReference>
<dbReference type="GO" id="GO:0009307">
    <property type="term" value="P:DNA restriction-modification system"/>
    <property type="evidence" value="ECO:0007669"/>
    <property type="project" value="UniProtKB-KW"/>
</dbReference>
<dbReference type="PANTHER" id="PTHR42933">
    <property type="entry name" value="SLR6095 PROTEIN"/>
    <property type="match status" value="1"/>
</dbReference>
<evidence type="ECO:0000259" key="11">
    <source>
        <dbReference type="Pfam" id="PF02384"/>
    </source>
</evidence>
<dbReference type="InterPro" id="IPR029063">
    <property type="entry name" value="SAM-dependent_MTases_sf"/>
</dbReference>
<dbReference type="InterPro" id="IPR044946">
    <property type="entry name" value="Restrct_endonuc_typeI_TRD_sf"/>
</dbReference>
<evidence type="ECO:0000256" key="4">
    <source>
        <dbReference type="ARBA" id="ARBA00022679"/>
    </source>
</evidence>
<dbReference type="PRINTS" id="PR00507">
    <property type="entry name" value="N12N6MTFRASE"/>
</dbReference>
<dbReference type="EC" id="2.1.1.72" evidence="2"/>
<dbReference type="GO" id="GO:0009007">
    <property type="term" value="F:site-specific DNA-methyltransferase (adenine-specific) activity"/>
    <property type="evidence" value="ECO:0007669"/>
    <property type="project" value="UniProtKB-EC"/>
</dbReference>
<feature type="domain" description="Type I restriction modification DNA specificity" evidence="10">
    <location>
        <begin position="284"/>
        <end position="441"/>
    </location>
</feature>
<dbReference type="AlphaFoldDB" id="A0A0G0KM46"/>
<feature type="domain" description="DNA methylase adenine-specific" evidence="11">
    <location>
        <begin position="39"/>
        <end position="244"/>
    </location>
</feature>
<keyword evidence="6" id="KW-0680">Restriction system</keyword>
<sequence length="852" mass="98311">MKTDQQILNELLSQVNSDPFKIIEDTLIIKPNFSRESVIKYLSEFSNRISGVGFLSNEIVDLIVRLGKLYKPGSILDPACGMCQILSRIDYCKDINGFELNSKLAKISKALNPDIKIKANNFLNDDIREKYDQIILVPPFGMRLQILNKHETSESAFIKKSLNLLNSNGSLIALVPNGFLFSPRFEVLRKSILTEYYLEAVIELNSGVFKNTGILTSVLVIKKDNPIHKEKVYFGQYKNDSQTIVNNFQEQTGDFWIDRSRLNNRIDRSFFNPEFDDIDKQLSGIEVKKLEEIAKLIRGPYIPREELYDSGNYLVMSGKNIKDGKLNLTSNDKYIKEYSPRQEKALLRKGDIVVSLIFSENKIYIHNSEEKIIANNNCAIIRSTNLGPYLSSYISSVQGNLLIKKQMDRKRHGDVIPSINISDLRQLIIPIVSIDDPNRIVDQNISASERYALIESLLEDQLVKKGWDVRDESGPPHISLDLGLYINGELASFVEVKSPRVNLERVGTQVSYVMNEVGVTTAFVVRGNNLYRFSLGKFIEIDEFPTATEFNNITQNKVSSGEKYNESISNLEKMVSQLLSQNKELIERTKRIETTVNEIKDILVSLQNDFKEIKKEDRKEEEKLVLLYKKIDKRLDEKNEELKEEIDAYTDIAKSLITNWNKLEPLSKEYYPLAEYLYSKLQSLPDIDFSPVILQYCRTIENELLRKLFIKFTKFLLNKYDPLEDFLVDDLSKDGKGKDKPIKQFAHMIIQCRDKNDDEIKYTLGTMHFILNYAASQKNKETSPLIKEFVDYIEDKFDSKIVLSTNYLKEIKDIIDDFRNKCAHPSKLSFNEARECKKRMPMDINTFIDCQK</sequence>
<dbReference type="SUPFAM" id="SSF116734">
    <property type="entry name" value="DNA methylase specificity domain"/>
    <property type="match status" value="1"/>
</dbReference>
<dbReference type="Gene3D" id="3.90.220.20">
    <property type="entry name" value="DNA methylase specificity domains"/>
    <property type="match status" value="1"/>
</dbReference>
<keyword evidence="9" id="KW-0175">Coiled coil</keyword>
<keyword evidence="5" id="KW-0949">S-adenosyl-L-methionine</keyword>
<name>A0A0G0KM46_9BACT</name>
<evidence type="ECO:0000256" key="9">
    <source>
        <dbReference type="SAM" id="Coils"/>
    </source>
</evidence>
<dbReference type="PANTHER" id="PTHR42933:SF3">
    <property type="entry name" value="TYPE I RESTRICTION ENZYME MJAVIII METHYLASE SUBUNIT"/>
    <property type="match status" value="1"/>
</dbReference>
<comment type="catalytic activity">
    <reaction evidence="8">
        <text>a 2'-deoxyadenosine in DNA + S-adenosyl-L-methionine = an N(6)-methyl-2'-deoxyadenosine in DNA + S-adenosyl-L-homocysteine + H(+)</text>
        <dbReference type="Rhea" id="RHEA:15197"/>
        <dbReference type="Rhea" id="RHEA-COMP:12418"/>
        <dbReference type="Rhea" id="RHEA-COMP:12419"/>
        <dbReference type="ChEBI" id="CHEBI:15378"/>
        <dbReference type="ChEBI" id="CHEBI:57856"/>
        <dbReference type="ChEBI" id="CHEBI:59789"/>
        <dbReference type="ChEBI" id="CHEBI:90615"/>
        <dbReference type="ChEBI" id="CHEBI:90616"/>
        <dbReference type="EC" id="2.1.1.72"/>
    </reaction>
</comment>
<dbReference type="GO" id="GO:0003677">
    <property type="term" value="F:DNA binding"/>
    <property type="evidence" value="ECO:0007669"/>
    <property type="project" value="UniProtKB-KW"/>
</dbReference>
<evidence type="ECO:0000256" key="8">
    <source>
        <dbReference type="ARBA" id="ARBA00047942"/>
    </source>
</evidence>
<dbReference type="Pfam" id="PF02384">
    <property type="entry name" value="N6_Mtase"/>
    <property type="match status" value="1"/>
</dbReference>
<dbReference type="InterPro" id="IPR000055">
    <property type="entry name" value="Restrct_endonuc_typeI_TRD"/>
</dbReference>
<reference evidence="12 13" key="1">
    <citation type="journal article" date="2015" name="Nature">
        <title>rRNA introns, odd ribosomes, and small enigmatic genomes across a large radiation of phyla.</title>
        <authorList>
            <person name="Brown C.T."/>
            <person name="Hug L.A."/>
            <person name="Thomas B.C."/>
            <person name="Sharon I."/>
            <person name="Castelle C.J."/>
            <person name="Singh A."/>
            <person name="Wilkins M.J."/>
            <person name="Williams K.H."/>
            <person name="Banfield J.F."/>
        </authorList>
    </citation>
    <scope>NUCLEOTIDE SEQUENCE [LARGE SCALE GENOMIC DNA]</scope>
</reference>
<dbReference type="SUPFAM" id="SSF53335">
    <property type="entry name" value="S-adenosyl-L-methionine-dependent methyltransferases"/>
    <property type="match status" value="1"/>
</dbReference>
<evidence type="ECO:0000313" key="13">
    <source>
        <dbReference type="Proteomes" id="UP000034231"/>
    </source>
</evidence>
<comment type="caution">
    <text evidence="12">The sequence shown here is derived from an EMBL/GenBank/DDBJ whole genome shotgun (WGS) entry which is preliminary data.</text>
</comment>
<evidence type="ECO:0000256" key="1">
    <source>
        <dbReference type="ARBA" id="ARBA00010923"/>
    </source>
</evidence>
<dbReference type="Gene3D" id="3.40.50.150">
    <property type="entry name" value="Vaccinia Virus protein VP39"/>
    <property type="match status" value="1"/>
</dbReference>
<organism evidence="12 13">
    <name type="scientific">Candidatus Shapirobacteria bacterium GW2011_GWE1_38_10</name>
    <dbReference type="NCBI Taxonomy" id="1618488"/>
    <lineage>
        <taxon>Bacteria</taxon>
        <taxon>Candidatus Shapironibacteriota</taxon>
    </lineage>
</organism>
<keyword evidence="4" id="KW-0808">Transferase</keyword>
<evidence type="ECO:0000256" key="6">
    <source>
        <dbReference type="ARBA" id="ARBA00022747"/>
    </source>
</evidence>
<dbReference type="InterPro" id="IPR003356">
    <property type="entry name" value="DNA_methylase_A-5"/>
</dbReference>
<evidence type="ECO:0000256" key="3">
    <source>
        <dbReference type="ARBA" id="ARBA00022603"/>
    </source>
</evidence>
<proteinExistence type="inferred from homology"/>
<dbReference type="GO" id="GO:0032259">
    <property type="term" value="P:methylation"/>
    <property type="evidence" value="ECO:0007669"/>
    <property type="project" value="UniProtKB-KW"/>
</dbReference>
<dbReference type="Pfam" id="PF01420">
    <property type="entry name" value="Methylase_S"/>
    <property type="match status" value="1"/>
</dbReference>
<dbReference type="Proteomes" id="UP000034231">
    <property type="component" value="Unassembled WGS sequence"/>
</dbReference>
<dbReference type="EMBL" id="LBTX01000007">
    <property type="protein sequence ID" value="KKQ50259.1"/>
    <property type="molecule type" value="Genomic_DNA"/>
</dbReference>
<keyword evidence="7" id="KW-0238">DNA-binding</keyword>